<sequence>MWGTADRNDPDLNVRIHCSMLFTAGGSRQSSSSLFPKRNDPQLPAELIRPCIRMTDLPYLVVQFDDDDSGHKLVMFAMVICR</sequence>
<evidence type="ECO:0000313" key="3">
    <source>
        <dbReference type="WBParaSite" id="SBAD_0000999001-mRNA-1"/>
    </source>
</evidence>
<dbReference type="WBParaSite" id="SBAD_0000999001-mRNA-1">
    <property type="protein sequence ID" value="SBAD_0000999001-mRNA-1"/>
    <property type="gene ID" value="SBAD_0000999001"/>
</dbReference>
<reference evidence="1 2" key="2">
    <citation type="submission" date="2018-11" db="EMBL/GenBank/DDBJ databases">
        <authorList>
            <consortium name="Pathogen Informatics"/>
        </authorList>
    </citation>
    <scope>NUCLEOTIDE SEQUENCE [LARGE SCALE GENOMIC DNA]</scope>
</reference>
<evidence type="ECO:0000313" key="1">
    <source>
        <dbReference type="EMBL" id="VDP24548.1"/>
    </source>
</evidence>
<reference evidence="3" key="1">
    <citation type="submission" date="2016-06" db="UniProtKB">
        <authorList>
            <consortium name="WormBaseParasite"/>
        </authorList>
    </citation>
    <scope>IDENTIFICATION</scope>
</reference>
<name>A0A183J194_9BILA</name>
<accession>A0A183J194</accession>
<protein>
    <submittedName>
        <fullName evidence="1 3">Uncharacterized protein</fullName>
    </submittedName>
</protein>
<dbReference type="Proteomes" id="UP000270296">
    <property type="component" value="Unassembled WGS sequence"/>
</dbReference>
<gene>
    <name evidence="1" type="ORF">SBAD_LOCUS9642</name>
</gene>
<dbReference type="AlphaFoldDB" id="A0A183J194"/>
<keyword evidence="2" id="KW-1185">Reference proteome</keyword>
<proteinExistence type="predicted"/>
<dbReference type="EMBL" id="UZAM01012984">
    <property type="protein sequence ID" value="VDP24548.1"/>
    <property type="molecule type" value="Genomic_DNA"/>
</dbReference>
<evidence type="ECO:0000313" key="2">
    <source>
        <dbReference type="Proteomes" id="UP000270296"/>
    </source>
</evidence>
<organism evidence="3">
    <name type="scientific">Soboliphyme baturini</name>
    <dbReference type="NCBI Taxonomy" id="241478"/>
    <lineage>
        <taxon>Eukaryota</taxon>
        <taxon>Metazoa</taxon>
        <taxon>Ecdysozoa</taxon>
        <taxon>Nematoda</taxon>
        <taxon>Enoplea</taxon>
        <taxon>Dorylaimia</taxon>
        <taxon>Dioctophymatida</taxon>
        <taxon>Dioctophymatoidea</taxon>
        <taxon>Soboliphymatidae</taxon>
        <taxon>Soboliphyme</taxon>
    </lineage>
</organism>